<dbReference type="KEGG" id="aia:AWH56_003920"/>
<dbReference type="Gene3D" id="1.10.150.320">
    <property type="entry name" value="Photosystem II 12 kDa extrinsic protein"/>
    <property type="match status" value="1"/>
</dbReference>
<reference evidence="3 4" key="3">
    <citation type="journal article" date="2019" name="Int. J. Syst. Evol. Microbiol.">
        <title>Anaerobacillus isosaccharinicus sp. nov., an alkaliphilic bacterium which degrades isosaccharinic acid.</title>
        <authorList>
            <person name="Bassil N.M."/>
            <person name="Lloyd J.R."/>
        </authorList>
    </citation>
    <scope>NUCLEOTIDE SEQUENCE [LARGE SCALE GENOMIC DNA]</scope>
    <source>
        <strain evidence="3 4">NB2006</strain>
    </source>
</reference>
<proteinExistence type="predicted"/>
<gene>
    <name evidence="3" type="ORF">AWH56_003920</name>
    <name evidence="2" type="ORF">AWH56_22170</name>
</gene>
<evidence type="ECO:0000313" key="3">
    <source>
        <dbReference type="EMBL" id="QOY36811.1"/>
    </source>
</evidence>
<dbReference type="EMBL" id="CP063356">
    <property type="protein sequence ID" value="QOY36811.1"/>
    <property type="molecule type" value="Genomic_DNA"/>
</dbReference>
<reference evidence="3" key="4">
    <citation type="submission" date="2020-10" db="EMBL/GenBank/DDBJ databases">
        <authorList>
            <person name="Bassil N.M."/>
            <person name="Lloyd J.R."/>
        </authorList>
    </citation>
    <scope>NUCLEOTIDE SEQUENCE</scope>
    <source>
        <strain evidence="3">NB2006</strain>
    </source>
</reference>
<accession>A0A1S2KYD3</accession>
<feature type="region of interest" description="Disordered" evidence="1">
    <location>
        <begin position="25"/>
        <end position="51"/>
    </location>
</feature>
<dbReference type="PROSITE" id="PS51257">
    <property type="entry name" value="PROKAR_LIPOPROTEIN"/>
    <property type="match status" value="1"/>
</dbReference>
<evidence type="ECO:0000313" key="2">
    <source>
        <dbReference type="EMBL" id="OIJ05140.1"/>
    </source>
</evidence>
<reference evidence="3 4" key="2">
    <citation type="journal article" date="2017" name="Genome Announc.">
        <title>Draft Genome Sequences of Four Alkaliphilic Bacteria Belonging to the Anaerobacillus Genus.</title>
        <authorList>
            <person name="Bassil N.M."/>
            <person name="Lloyd J.R."/>
        </authorList>
    </citation>
    <scope>NUCLEOTIDE SEQUENCE [LARGE SCALE GENOMIC DNA]</scope>
    <source>
        <strain evidence="3 4">NB2006</strain>
    </source>
</reference>
<dbReference type="AlphaFoldDB" id="A0A1S2KYD3"/>
<evidence type="ECO:0000256" key="1">
    <source>
        <dbReference type="SAM" id="MobiDB-lite"/>
    </source>
</evidence>
<evidence type="ECO:0000313" key="4">
    <source>
        <dbReference type="Proteomes" id="UP000180175"/>
    </source>
</evidence>
<dbReference type="SUPFAM" id="SSF81585">
    <property type="entry name" value="PsbU/PolX domain-like"/>
    <property type="match status" value="1"/>
</dbReference>
<dbReference type="Proteomes" id="UP000180175">
    <property type="component" value="Chromosome"/>
</dbReference>
<dbReference type="OrthoDB" id="1201035at2"/>
<dbReference type="RefSeq" id="WP_071319103.1">
    <property type="nucleotide sequence ID" value="NZ_CP063356.2"/>
</dbReference>
<reference evidence="2 4" key="1">
    <citation type="submission" date="2016-10" db="EMBL/GenBank/DDBJ databases">
        <title>Draft genome sequences of four alkaliphilic bacteria belonging to the Anaerobacillus genus.</title>
        <authorList>
            <person name="Bassil N.M."/>
            <person name="Lloyd J.R."/>
        </authorList>
    </citation>
    <scope>NUCLEOTIDE SEQUENCE [LARGE SCALE GENOMIC DNA]</scope>
    <source>
        <strain evidence="2 4">NB2006</strain>
    </source>
</reference>
<organism evidence="2 4">
    <name type="scientific">Anaerobacillus isosaccharinicus</name>
    <dbReference type="NCBI Taxonomy" id="1532552"/>
    <lineage>
        <taxon>Bacteria</taxon>
        <taxon>Bacillati</taxon>
        <taxon>Bacillota</taxon>
        <taxon>Bacilli</taxon>
        <taxon>Bacillales</taxon>
        <taxon>Bacillaceae</taxon>
        <taxon>Anaerobacillus</taxon>
    </lineage>
</organism>
<keyword evidence="4" id="KW-1185">Reference proteome</keyword>
<dbReference type="Pfam" id="PF12836">
    <property type="entry name" value="HHH_3"/>
    <property type="match status" value="1"/>
</dbReference>
<protein>
    <submittedName>
        <fullName evidence="3">Helix-hairpin-helix domain-containing protein</fullName>
    </submittedName>
</protein>
<name>A0A1S2KYD3_9BACI</name>
<dbReference type="EMBL" id="LQXD01000193">
    <property type="protein sequence ID" value="OIJ05140.1"/>
    <property type="molecule type" value="Genomic_DNA"/>
</dbReference>
<sequence>MKLSILILLQIIVLIGCDIKDTEPIEENSETQNSISSSHKSERETSTFSQEETIKSRCYGKIDLNKASVEELTQIIHIDEERALEIVNNRPFIVVDSLTLIRGIFGEKLSDIKRQDLACVENIQF</sequence>